<dbReference type="SUPFAM" id="SSF48452">
    <property type="entry name" value="TPR-like"/>
    <property type="match status" value="2"/>
</dbReference>
<dbReference type="InterPro" id="IPR019734">
    <property type="entry name" value="TPR_rpt"/>
</dbReference>
<evidence type="ECO:0000256" key="1">
    <source>
        <dbReference type="ARBA" id="ARBA00002550"/>
    </source>
</evidence>
<protein>
    <recommendedName>
        <fullName evidence="7">Filamentation protein</fullName>
    </recommendedName>
</protein>
<feature type="compositionally biased region" description="Low complexity" evidence="4">
    <location>
        <begin position="743"/>
        <end position="754"/>
    </location>
</feature>
<dbReference type="PANTHER" id="PTHR23083">
    <property type="entry name" value="TETRATRICOPEPTIDE REPEAT PROTEIN, TPR"/>
    <property type="match status" value="1"/>
</dbReference>
<dbReference type="EMBL" id="ML993608">
    <property type="protein sequence ID" value="KAF2163474.1"/>
    <property type="molecule type" value="Genomic_DNA"/>
</dbReference>
<feature type="compositionally biased region" description="Polar residues" evidence="4">
    <location>
        <begin position="775"/>
        <end position="788"/>
    </location>
</feature>
<comment type="similarity">
    <text evidence="2">Belongs to the YPP1 family.</text>
</comment>
<feature type="compositionally biased region" description="Basic and acidic residues" evidence="4">
    <location>
        <begin position="827"/>
        <end position="846"/>
    </location>
</feature>
<evidence type="ECO:0000313" key="6">
    <source>
        <dbReference type="Proteomes" id="UP000799537"/>
    </source>
</evidence>
<dbReference type="AlphaFoldDB" id="A0A6A6C8K3"/>
<evidence type="ECO:0000256" key="4">
    <source>
        <dbReference type="SAM" id="MobiDB-lite"/>
    </source>
</evidence>
<sequence>MSVHKTPNPEKGARYLGLLDQALCNGSWSDIPELARKVDKHARERKCLTLAARAESQIASASHRPASASSATSTSLHGLGEVVPRLTEAIGAASKDHQDDAFVASSCLAEIHWLREAPTEALKVLDEIVGPSTSSKSSAGTLGWIEVCAVRNASIRAACFDSLGRQSEARESYQAAVVKTPGYRTPELRRWTSKLLARACMYSVKKMPSPSLQDFNETYAAFRAWGDFWQRAGPVSEKSSTSHFDIPRRQVWKAYYDLLSTILQHGLLHAPSQDAGAFILPDPSIAVEQRQSSRQRQRAELKRVEATYESLLLEETKFPKASQTNTEVEEWTEQVISNWRVFSGSAWTDTDVGEGGKRAVSRGTLDILYRAATKTFHSTPILRELFTVHAALGEFDLAMHAFDSYIEIVDKGKARAEKTGKHEIGLDSDDTAMTTASEAIRLLCRYGDREQAEKAVEISKAMQKWLEQRRPASPEVSLTNGDSAPNGSRPCSQPTSSVLKPETLAAAYRALGVSRAHWARLTYEAESQRPTLAEANNNLKRAQKYDTDSVETGHALALVLADMRDVSGAVEAARSAIQAAGQAQQSNGASPASAIDLEKRLIPLWHLLALCSTAEDEYETAGHICEAAYRQFGGSKVLFGDSTTSNSSDPENSVAALRGIVDQMEGFEKESLIQIKMTQILLFELTEGSEEAIDLTAELLSLYSRLFGKPEEVVAEIIAKPPQTAASHAPSRLGGTLKSITGSIRPRSSRSARSSGEKDATRQRSLVSVDDSLAPPSTQNVATSTNGQIAGPPIAITVTNEDGVSSEKPHHRHHLPHLPFQGRGRSRSTERRISEGDEKAASEEKAIPTPQNAAVSEEKRPDQPLGDMAHNAPHDQWPPPPGHDDQPPQQDMRLPAPHPANANTIPEPQLLPIHERRHRVSVLVKAWLFSAELYIRAETLDDAESLVHDALKLTESLELELAQSEDGSNARRLFAKGWGSGKSIDELLADVWSTKALLLLGRERKHEAMAAYEQAISYHPDHPAGIIGLSNLLMHIYEEKLSAEQPQIPVQPLPSASGSLSLINEARPTLTRPGSAATLTTLPSRRPSVVVEPEPLELKERKIDPSPAELNRLAARDRAYMLLSNLTKHAGWDNSEAWLSLARAHELSKEIDKAKQALWWVVELEETQPIRPWREVTPGGYTV</sequence>
<evidence type="ECO:0008006" key="7">
    <source>
        <dbReference type="Google" id="ProtNLM"/>
    </source>
</evidence>
<dbReference type="PROSITE" id="PS50005">
    <property type="entry name" value="TPR"/>
    <property type="match status" value="1"/>
</dbReference>
<dbReference type="SMART" id="SM00028">
    <property type="entry name" value="TPR"/>
    <property type="match status" value="4"/>
</dbReference>
<gene>
    <name evidence="5" type="ORF">M409DRAFT_68418</name>
</gene>
<reference evidence="5" key="1">
    <citation type="journal article" date="2020" name="Stud. Mycol.">
        <title>101 Dothideomycetes genomes: a test case for predicting lifestyles and emergence of pathogens.</title>
        <authorList>
            <person name="Haridas S."/>
            <person name="Albert R."/>
            <person name="Binder M."/>
            <person name="Bloem J."/>
            <person name="Labutti K."/>
            <person name="Salamov A."/>
            <person name="Andreopoulos B."/>
            <person name="Baker S."/>
            <person name="Barry K."/>
            <person name="Bills G."/>
            <person name="Bluhm B."/>
            <person name="Cannon C."/>
            <person name="Castanera R."/>
            <person name="Culley D."/>
            <person name="Daum C."/>
            <person name="Ezra D."/>
            <person name="Gonzalez J."/>
            <person name="Henrissat B."/>
            <person name="Kuo A."/>
            <person name="Liang C."/>
            <person name="Lipzen A."/>
            <person name="Lutzoni F."/>
            <person name="Magnuson J."/>
            <person name="Mondo S."/>
            <person name="Nolan M."/>
            <person name="Ohm R."/>
            <person name="Pangilinan J."/>
            <person name="Park H.-J."/>
            <person name="Ramirez L."/>
            <person name="Alfaro M."/>
            <person name="Sun H."/>
            <person name="Tritt A."/>
            <person name="Yoshinaga Y."/>
            <person name="Zwiers L.-H."/>
            <person name="Turgeon B."/>
            <person name="Goodwin S."/>
            <person name="Spatafora J."/>
            <person name="Crous P."/>
            <person name="Grigoriev I."/>
        </authorList>
    </citation>
    <scope>NUCLEOTIDE SEQUENCE</scope>
    <source>
        <strain evidence="5">ATCC 36951</strain>
    </source>
</reference>
<keyword evidence="3" id="KW-0802">TPR repeat</keyword>
<dbReference type="RefSeq" id="XP_033664363.1">
    <property type="nucleotide sequence ID" value="XM_033817833.1"/>
</dbReference>
<feature type="compositionally biased region" description="Polar residues" evidence="4">
    <location>
        <begin position="476"/>
        <end position="498"/>
    </location>
</feature>
<dbReference type="Gene3D" id="1.25.40.10">
    <property type="entry name" value="Tetratricopeptide repeat domain"/>
    <property type="match status" value="2"/>
</dbReference>
<evidence type="ECO:0000313" key="5">
    <source>
        <dbReference type="EMBL" id="KAF2163474.1"/>
    </source>
</evidence>
<name>A0A6A6C8K3_ZASCE</name>
<feature type="region of interest" description="Disordered" evidence="4">
    <location>
        <begin position="469"/>
        <end position="498"/>
    </location>
</feature>
<dbReference type="InterPro" id="IPR011990">
    <property type="entry name" value="TPR-like_helical_dom_sf"/>
</dbReference>
<dbReference type="GeneID" id="54571105"/>
<dbReference type="Proteomes" id="UP000799537">
    <property type="component" value="Unassembled WGS sequence"/>
</dbReference>
<keyword evidence="6" id="KW-1185">Reference proteome</keyword>
<feature type="repeat" description="TPR" evidence="3">
    <location>
        <begin position="989"/>
        <end position="1022"/>
    </location>
</feature>
<dbReference type="OrthoDB" id="29013at2759"/>
<organism evidence="5 6">
    <name type="scientific">Zasmidium cellare ATCC 36951</name>
    <dbReference type="NCBI Taxonomy" id="1080233"/>
    <lineage>
        <taxon>Eukaryota</taxon>
        <taxon>Fungi</taxon>
        <taxon>Dikarya</taxon>
        <taxon>Ascomycota</taxon>
        <taxon>Pezizomycotina</taxon>
        <taxon>Dothideomycetes</taxon>
        <taxon>Dothideomycetidae</taxon>
        <taxon>Mycosphaerellales</taxon>
        <taxon>Mycosphaerellaceae</taxon>
        <taxon>Zasmidium</taxon>
    </lineage>
</organism>
<accession>A0A6A6C8K3</accession>
<dbReference type="Pfam" id="PF13181">
    <property type="entry name" value="TPR_8"/>
    <property type="match status" value="1"/>
</dbReference>
<evidence type="ECO:0000256" key="2">
    <source>
        <dbReference type="ARBA" id="ARBA00038251"/>
    </source>
</evidence>
<feature type="region of interest" description="Disordered" evidence="4">
    <location>
        <begin position="722"/>
        <end position="910"/>
    </location>
</feature>
<proteinExistence type="inferred from homology"/>
<dbReference type="PANTHER" id="PTHR23083:SF464">
    <property type="entry name" value="TETRATRICOPEPTIDE REPEAT DOMAIN 7, ISOFORM A"/>
    <property type="match status" value="1"/>
</dbReference>
<comment type="function">
    <text evidence="1">Involved in endocytosis.</text>
</comment>
<evidence type="ECO:0000256" key="3">
    <source>
        <dbReference type="PROSITE-ProRule" id="PRU00339"/>
    </source>
</evidence>
<dbReference type="InterPro" id="IPR051722">
    <property type="entry name" value="Endocytosis_PI4K-reg_protein"/>
</dbReference>